<sequence length="139" mass="15321">MLRMVTWACVALSAVVLLIVMTHENWARAAEEPQPKFLVECLLEETVHGKTQTLAAPQILMRPASTGNLLMENQNESIEIAVTTGTIEPQATHQVSLQMKSKGNVLHAPRLTMTTGQTGKAQWVIGEKTCTFTCKFSKQ</sequence>
<evidence type="ECO:0000313" key="1">
    <source>
        <dbReference type="EMBL" id="QDV31988.1"/>
    </source>
</evidence>
<name>A0A518GTS2_9PLAN</name>
<accession>A0A518GTS2</accession>
<proteinExistence type="predicted"/>
<organism evidence="1 2">
    <name type="scientific">Planctopirus ephydatiae</name>
    <dbReference type="NCBI Taxonomy" id="2528019"/>
    <lineage>
        <taxon>Bacteria</taxon>
        <taxon>Pseudomonadati</taxon>
        <taxon>Planctomycetota</taxon>
        <taxon>Planctomycetia</taxon>
        <taxon>Planctomycetales</taxon>
        <taxon>Planctomycetaceae</taxon>
        <taxon>Planctopirus</taxon>
    </lineage>
</organism>
<dbReference type="Proteomes" id="UP000315349">
    <property type="component" value="Chromosome"/>
</dbReference>
<evidence type="ECO:0000313" key="2">
    <source>
        <dbReference type="Proteomes" id="UP000315349"/>
    </source>
</evidence>
<protein>
    <submittedName>
        <fullName evidence="1">Uncharacterized protein</fullName>
    </submittedName>
</protein>
<dbReference type="OrthoDB" id="214365at2"/>
<dbReference type="EMBL" id="CP036299">
    <property type="protein sequence ID" value="QDV31988.1"/>
    <property type="molecule type" value="Genomic_DNA"/>
</dbReference>
<gene>
    <name evidence="1" type="ORF">Spb1_39350</name>
</gene>
<dbReference type="KEGG" id="peh:Spb1_39350"/>
<dbReference type="AlphaFoldDB" id="A0A518GTS2"/>
<dbReference type="RefSeq" id="WP_145303807.1">
    <property type="nucleotide sequence ID" value="NZ_CP036299.1"/>
</dbReference>
<keyword evidence="2" id="KW-1185">Reference proteome</keyword>
<reference evidence="1 2" key="1">
    <citation type="submission" date="2019-02" db="EMBL/GenBank/DDBJ databases">
        <title>Deep-cultivation of Planctomycetes and their phenomic and genomic characterization uncovers novel biology.</title>
        <authorList>
            <person name="Wiegand S."/>
            <person name="Jogler M."/>
            <person name="Boedeker C."/>
            <person name="Pinto D."/>
            <person name="Vollmers J."/>
            <person name="Rivas-Marin E."/>
            <person name="Kohn T."/>
            <person name="Peeters S.H."/>
            <person name="Heuer A."/>
            <person name="Rast P."/>
            <person name="Oberbeckmann S."/>
            <person name="Bunk B."/>
            <person name="Jeske O."/>
            <person name="Meyerdierks A."/>
            <person name="Storesund J.E."/>
            <person name="Kallscheuer N."/>
            <person name="Luecker S."/>
            <person name="Lage O.M."/>
            <person name="Pohl T."/>
            <person name="Merkel B.J."/>
            <person name="Hornburger P."/>
            <person name="Mueller R.-W."/>
            <person name="Bruemmer F."/>
            <person name="Labrenz M."/>
            <person name="Spormann A.M."/>
            <person name="Op den Camp H."/>
            <person name="Overmann J."/>
            <person name="Amann R."/>
            <person name="Jetten M.S.M."/>
            <person name="Mascher T."/>
            <person name="Medema M.H."/>
            <person name="Devos D.P."/>
            <person name="Kaster A.-K."/>
            <person name="Ovreas L."/>
            <person name="Rohde M."/>
            <person name="Galperin M.Y."/>
            <person name="Jogler C."/>
        </authorList>
    </citation>
    <scope>NUCLEOTIDE SEQUENCE [LARGE SCALE GENOMIC DNA]</scope>
    <source>
        <strain evidence="1 2">Spb1</strain>
    </source>
</reference>